<evidence type="ECO:0000256" key="5">
    <source>
        <dbReference type="ARBA" id="ARBA00022741"/>
    </source>
</evidence>
<evidence type="ECO:0000256" key="3">
    <source>
        <dbReference type="ARBA" id="ARBA00022553"/>
    </source>
</evidence>
<reference evidence="11 12" key="1">
    <citation type="submission" date="2020-03" db="EMBL/GenBank/DDBJ databases">
        <title>Two novel Motilibacter sp.</title>
        <authorList>
            <person name="Liu S."/>
        </authorList>
    </citation>
    <scope>NUCLEOTIDE SEQUENCE [LARGE SCALE GENOMIC DNA]</scope>
    <source>
        <strain evidence="11 12">E257</strain>
    </source>
</reference>
<sequence length="651" mass="69195">MTLQLTPRIGTPPAGVAAGIGALALALTALGQAYDPTDAAAGDLGLPLALAVSFAPLGYWVVLHRPGHVVGQLMLAVGLAAVVASLATSWARFTPFAWVGQWSWWPPVALLLLCLLVFPDGRLPGRRWRAVAVGLALAAGLATTAMLVGALGAPRSFITDTDAQLTGWPFALRKVTVVAMAAVLLASPAVLWSLVQRWRAADALVRRQLTCLVPACLALLVGVVLDIAAVPYALPVAVATIPLGMAVAILRHRLYDLDVLVSRAVVWPVMTLLVIAAFSVAVGLLGLVVGERTTLGSIVATALVAVAFEPVRARVQRRVDAALFGKRDEPYIVLSQLADSIRRVVDAQAALRDLPSSLVELLRVPWVSVVLRGAHGQEDVLSYGRQLTPPESFPLLAHDKTLGELQVGRRSSSDHFSAKERRLLQDLAAQAALAAEASVLTRDVQHARERLVLGREEERRRLRRELHDGMRGTLIGMSMQLRALERGLPAASPEVGRLRDLERDLRGCADELGRLVDELRPAALDGGLEAALRRLLGRISDGPVDVSLQVVGGLDALPAAVEVAALRIVSEAVTNAVRHAETPSCTVTVERGRELRIVVDDEGRGLGADRRAGVGLDSMAQRAEELGGSLTVSPRRPRGTSVEAVLPLPPG</sequence>
<proteinExistence type="predicted"/>
<feature type="transmembrane region" description="Helical" evidence="9">
    <location>
        <begin position="69"/>
        <end position="90"/>
    </location>
</feature>
<keyword evidence="9" id="KW-0472">Membrane</keyword>
<feature type="transmembrane region" description="Helical" evidence="9">
    <location>
        <begin position="102"/>
        <end position="118"/>
    </location>
</feature>
<dbReference type="SUPFAM" id="SSF55781">
    <property type="entry name" value="GAF domain-like"/>
    <property type="match status" value="1"/>
</dbReference>
<evidence type="ECO:0000256" key="2">
    <source>
        <dbReference type="ARBA" id="ARBA00012438"/>
    </source>
</evidence>
<dbReference type="InterPro" id="IPR003594">
    <property type="entry name" value="HATPase_dom"/>
</dbReference>
<comment type="caution">
    <text evidence="11">The sequence shown here is derived from an EMBL/GenBank/DDBJ whole genome shotgun (WGS) entry which is preliminary data.</text>
</comment>
<feature type="transmembrane region" description="Helical" evidence="9">
    <location>
        <begin position="12"/>
        <end position="32"/>
    </location>
</feature>
<dbReference type="Proteomes" id="UP000800981">
    <property type="component" value="Unassembled WGS sequence"/>
</dbReference>
<dbReference type="PROSITE" id="PS50109">
    <property type="entry name" value="HIS_KIN"/>
    <property type="match status" value="1"/>
</dbReference>
<feature type="transmembrane region" description="Helical" evidence="9">
    <location>
        <begin position="207"/>
        <end position="225"/>
    </location>
</feature>
<evidence type="ECO:0000256" key="4">
    <source>
        <dbReference type="ARBA" id="ARBA00022679"/>
    </source>
</evidence>
<keyword evidence="5" id="KW-0547">Nucleotide-binding</keyword>
<dbReference type="GO" id="GO:0016301">
    <property type="term" value="F:kinase activity"/>
    <property type="evidence" value="ECO:0007669"/>
    <property type="project" value="UniProtKB-KW"/>
</dbReference>
<evidence type="ECO:0000313" key="11">
    <source>
        <dbReference type="EMBL" id="NHC15580.1"/>
    </source>
</evidence>
<dbReference type="RefSeq" id="WP_166284078.1">
    <property type="nucleotide sequence ID" value="NZ_JAANNP010000038.1"/>
</dbReference>
<keyword evidence="8" id="KW-0902">Two-component regulatory system</keyword>
<keyword evidence="9" id="KW-1133">Transmembrane helix</keyword>
<accession>A0ABX0GYA5</accession>
<keyword evidence="9" id="KW-0812">Transmembrane</keyword>
<keyword evidence="6 11" id="KW-0418">Kinase</keyword>
<dbReference type="PANTHER" id="PTHR24421:SF10">
    <property type="entry name" value="NITRATE_NITRITE SENSOR PROTEIN NARQ"/>
    <property type="match status" value="1"/>
</dbReference>
<keyword evidence="7" id="KW-0067">ATP-binding</keyword>
<organism evidence="11 12">
    <name type="scientific">Motilibacter deserti</name>
    <dbReference type="NCBI Taxonomy" id="2714956"/>
    <lineage>
        <taxon>Bacteria</taxon>
        <taxon>Bacillati</taxon>
        <taxon>Actinomycetota</taxon>
        <taxon>Actinomycetes</taxon>
        <taxon>Motilibacterales</taxon>
        <taxon>Motilibacteraceae</taxon>
        <taxon>Motilibacter</taxon>
    </lineage>
</organism>
<name>A0ABX0GYA5_9ACTN</name>
<feature type="transmembrane region" description="Helical" evidence="9">
    <location>
        <begin position="130"/>
        <end position="151"/>
    </location>
</feature>
<dbReference type="Pfam" id="PF02518">
    <property type="entry name" value="HATPase_c"/>
    <property type="match status" value="1"/>
</dbReference>
<evidence type="ECO:0000256" key="9">
    <source>
        <dbReference type="SAM" id="Phobius"/>
    </source>
</evidence>
<dbReference type="CDD" id="cd16917">
    <property type="entry name" value="HATPase_UhpB-NarQ-NarX-like"/>
    <property type="match status" value="1"/>
</dbReference>
<dbReference type="InterPro" id="IPR011712">
    <property type="entry name" value="Sig_transdc_His_kin_sub3_dim/P"/>
</dbReference>
<evidence type="ECO:0000313" key="12">
    <source>
        <dbReference type="Proteomes" id="UP000800981"/>
    </source>
</evidence>
<feature type="transmembrane region" description="Helical" evidence="9">
    <location>
        <begin position="231"/>
        <end position="252"/>
    </location>
</feature>
<dbReference type="PANTHER" id="PTHR24421">
    <property type="entry name" value="NITRATE/NITRITE SENSOR PROTEIN NARX-RELATED"/>
    <property type="match status" value="1"/>
</dbReference>
<keyword evidence="12" id="KW-1185">Reference proteome</keyword>
<feature type="transmembrane region" description="Helical" evidence="9">
    <location>
        <begin position="264"/>
        <end position="288"/>
    </location>
</feature>
<keyword evidence="4" id="KW-0808">Transferase</keyword>
<dbReference type="Gene3D" id="3.30.450.40">
    <property type="match status" value="1"/>
</dbReference>
<dbReference type="InterPro" id="IPR036890">
    <property type="entry name" value="HATPase_C_sf"/>
</dbReference>
<dbReference type="Pfam" id="PF07730">
    <property type="entry name" value="HisKA_3"/>
    <property type="match status" value="1"/>
</dbReference>
<keyword evidence="3" id="KW-0597">Phosphoprotein</keyword>
<protein>
    <recommendedName>
        <fullName evidence="2">histidine kinase</fullName>
        <ecNumber evidence="2">2.7.13.3</ecNumber>
    </recommendedName>
</protein>
<dbReference type="EC" id="2.7.13.3" evidence="2"/>
<dbReference type="SUPFAM" id="SSF55874">
    <property type="entry name" value="ATPase domain of HSP90 chaperone/DNA topoisomerase II/histidine kinase"/>
    <property type="match status" value="1"/>
</dbReference>
<dbReference type="Gene3D" id="1.20.5.1930">
    <property type="match status" value="1"/>
</dbReference>
<dbReference type="InterPro" id="IPR029016">
    <property type="entry name" value="GAF-like_dom_sf"/>
</dbReference>
<feature type="transmembrane region" description="Helical" evidence="9">
    <location>
        <begin position="171"/>
        <end position="195"/>
    </location>
</feature>
<comment type="catalytic activity">
    <reaction evidence="1">
        <text>ATP + protein L-histidine = ADP + protein N-phospho-L-histidine.</text>
        <dbReference type="EC" id="2.7.13.3"/>
    </reaction>
</comment>
<evidence type="ECO:0000256" key="6">
    <source>
        <dbReference type="ARBA" id="ARBA00022777"/>
    </source>
</evidence>
<feature type="domain" description="Histidine kinase" evidence="10">
    <location>
        <begin position="465"/>
        <end position="650"/>
    </location>
</feature>
<dbReference type="InterPro" id="IPR005467">
    <property type="entry name" value="His_kinase_dom"/>
</dbReference>
<evidence type="ECO:0000259" key="10">
    <source>
        <dbReference type="PROSITE" id="PS50109"/>
    </source>
</evidence>
<evidence type="ECO:0000256" key="1">
    <source>
        <dbReference type="ARBA" id="ARBA00000085"/>
    </source>
</evidence>
<evidence type="ECO:0000256" key="8">
    <source>
        <dbReference type="ARBA" id="ARBA00023012"/>
    </source>
</evidence>
<gene>
    <name evidence="11" type="ORF">G9H71_17505</name>
</gene>
<dbReference type="EMBL" id="JAANNP010000038">
    <property type="protein sequence ID" value="NHC15580.1"/>
    <property type="molecule type" value="Genomic_DNA"/>
</dbReference>
<dbReference type="Gene3D" id="3.30.565.10">
    <property type="entry name" value="Histidine kinase-like ATPase, C-terminal domain"/>
    <property type="match status" value="1"/>
</dbReference>
<feature type="transmembrane region" description="Helical" evidence="9">
    <location>
        <begin position="44"/>
        <end position="62"/>
    </location>
</feature>
<dbReference type="SMART" id="SM00387">
    <property type="entry name" value="HATPase_c"/>
    <property type="match status" value="1"/>
</dbReference>
<evidence type="ECO:0000256" key="7">
    <source>
        <dbReference type="ARBA" id="ARBA00022840"/>
    </source>
</evidence>
<dbReference type="InterPro" id="IPR050482">
    <property type="entry name" value="Sensor_HK_TwoCompSys"/>
</dbReference>